<reference evidence="1" key="1">
    <citation type="submission" date="2019-06" db="EMBL/GenBank/DDBJ databases">
        <authorList>
            <person name="Zheng W."/>
        </authorList>
    </citation>
    <scope>NUCLEOTIDE SEQUENCE</scope>
    <source>
        <strain evidence="1">QDHG01</strain>
    </source>
</reference>
<accession>A0A8J8NGS0</accession>
<name>A0A8J8NGS0_HALGN</name>
<sequence length="116" mass="12781">MIIRQKLTEFSQIIDDRGDILLCASIADQGHFLIAELIGDTMSGEEGCNWVACVIVSLGEVRKTAIGLPIEGVQSLQLEEGRGGHGAVERAATVCHQRRHIWEGCHQIRLVHVRGR</sequence>
<evidence type="ECO:0000313" key="1">
    <source>
        <dbReference type="EMBL" id="TNV74768.1"/>
    </source>
</evidence>
<dbReference type="Proteomes" id="UP000785679">
    <property type="component" value="Unassembled WGS sequence"/>
</dbReference>
<gene>
    <name evidence="1" type="ORF">FGO68_gene2865</name>
</gene>
<protein>
    <submittedName>
        <fullName evidence="1">Uncharacterized protein</fullName>
    </submittedName>
</protein>
<evidence type="ECO:0000313" key="2">
    <source>
        <dbReference type="Proteomes" id="UP000785679"/>
    </source>
</evidence>
<keyword evidence="2" id="KW-1185">Reference proteome</keyword>
<organism evidence="1 2">
    <name type="scientific">Halteria grandinella</name>
    <dbReference type="NCBI Taxonomy" id="5974"/>
    <lineage>
        <taxon>Eukaryota</taxon>
        <taxon>Sar</taxon>
        <taxon>Alveolata</taxon>
        <taxon>Ciliophora</taxon>
        <taxon>Intramacronucleata</taxon>
        <taxon>Spirotrichea</taxon>
        <taxon>Stichotrichia</taxon>
        <taxon>Sporadotrichida</taxon>
        <taxon>Halteriidae</taxon>
        <taxon>Halteria</taxon>
    </lineage>
</organism>
<dbReference type="AlphaFoldDB" id="A0A8J8NGS0"/>
<comment type="caution">
    <text evidence="1">The sequence shown here is derived from an EMBL/GenBank/DDBJ whole genome shotgun (WGS) entry which is preliminary data.</text>
</comment>
<dbReference type="EMBL" id="RRYP01016652">
    <property type="protein sequence ID" value="TNV74768.1"/>
    <property type="molecule type" value="Genomic_DNA"/>
</dbReference>
<proteinExistence type="predicted"/>